<evidence type="ECO:0000313" key="1">
    <source>
        <dbReference type="EMBL" id="MDC3419337.1"/>
    </source>
</evidence>
<sequence length="433" mass="51759">MTNQEEILDMRNNEWMAILEKVAELRKILIQMQSGEILFWINGGWHYRSNEYNFTKDYNTPHFILSFEHLGNIDEGNVENVILNIIKLLDFYNTYINFHYDSGISFEDYLRKEENKDISTILHDRTHDSLCCSYSFYVYSDTGRNVFNYTFSWSENDKGMQIVFDNSKYGYANFYDLTMFLLEESNCIPDYEMYTQFCKKIREFQSHYYKTNSNTDGNLFTSYSEVELLNPENRENRFNSKKGSYLVNRAVKIADIIGYFDMDIGISNKKLLEKYIDTDYLFTNFGYYEFFNNITVQEVYQIVMDTIENKLPEPFSIRKHTCRYDNRFKFVVNTGTDQTECVVEWNYLKECYRIKKGVNTYTFFESYNSLIHHIIREFINENKIHKDKLVTDCTHLIKAIEKSSKMDIDLDHLIKSINDPKNIEHILYSDLPF</sequence>
<reference evidence="1" key="1">
    <citation type="submission" date="2022-06" db="EMBL/GenBank/DDBJ databases">
        <title>Aquibacillus sp. a new bacterium isolated from soil saline samples.</title>
        <authorList>
            <person name="Galisteo C."/>
            <person name="De La Haba R."/>
            <person name="Sanchez-Porro C."/>
            <person name="Ventosa A."/>
        </authorList>
    </citation>
    <scope>NUCLEOTIDE SEQUENCE</scope>
    <source>
        <strain evidence="1">JCM 12387</strain>
    </source>
</reference>
<dbReference type="AlphaFoldDB" id="A0A9X3WGC0"/>
<organism evidence="1 2">
    <name type="scientific">Aquibacillus koreensis</name>
    <dbReference type="NCBI Taxonomy" id="279446"/>
    <lineage>
        <taxon>Bacteria</taxon>
        <taxon>Bacillati</taxon>
        <taxon>Bacillota</taxon>
        <taxon>Bacilli</taxon>
        <taxon>Bacillales</taxon>
        <taxon>Bacillaceae</taxon>
        <taxon>Aquibacillus</taxon>
    </lineage>
</organism>
<proteinExistence type="predicted"/>
<dbReference type="EMBL" id="JAMQJZ010000002">
    <property type="protein sequence ID" value="MDC3419337.1"/>
    <property type="molecule type" value="Genomic_DNA"/>
</dbReference>
<evidence type="ECO:0000313" key="2">
    <source>
        <dbReference type="Proteomes" id="UP001145072"/>
    </source>
</evidence>
<name>A0A9X3WGC0_9BACI</name>
<gene>
    <name evidence="1" type="ORF">NC661_03035</name>
</gene>
<keyword evidence="2" id="KW-1185">Reference proteome</keyword>
<dbReference type="RefSeq" id="WP_259870291.1">
    <property type="nucleotide sequence ID" value="NZ_JAMQJZ010000002.1"/>
</dbReference>
<accession>A0A9X3WGC0</accession>
<comment type="caution">
    <text evidence="1">The sequence shown here is derived from an EMBL/GenBank/DDBJ whole genome shotgun (WGS) entry which is preliminary data.</text>
</comment>
<protein>
    <submittedName>
        <fullName evidence="1">Uncharacterized protein</fullName>
    </submittedName>
</protein>
<dbReference type="Proteomes" id="UP001145072">
    <property type="component" value="Unassembled WGS sequence"/>
</dbReference>